<evidence type="ECO:0000313" key="3">
    <source>
        <dbReference type="Proteomes" id="UP000616201"/>
    </source>
</evidence>
<dbReference type="EMBL" id="PRDK01000005">
    <property type="protein sequence ID" value="MBE8714142.1"/>
    <property type="molecule type" value="Genomic_DNA"/>
</dbReference>
<dbReference type="PANTHER" id="PTHR30231:SF42">
    <property type="entry name" value="EXONUCLEASE"/>
    <property type="match status" value="1"/>
</dbReference>
<dbReference type="Gene3D" id="3.30.420.10">
    <property type="entry name" value="Ribonuclease H-like superfamily/Ribonuclease H"/>
    <property type="match status" value="1"/>
</dbReference>
<name>A0A928UWT3_9SPHI</name>
<evidence type="ECO:0000259" key="1">
    <source>
        <dbReference type="SMART" id="SM00479"/>
    </source>
</evidence>
<dbReference type="InterPro" id="IPR036397">
    <property type="entry name" value="RNaseH_sf"/>
</dbReference>
<feature type="domain" description="Exonuclease" evidence="1">
    <location>
        <begin position="2"/>
        <end position="168"/>
    </location>
</feature>
<protein>
    <submittedName>
        <fullName evidence="2">DNA polymerase III subunit epsilon</fullName>
    </submittedName>
</protein>
<comment type="caution">
    <text evidence="2">The sequence shown here is derived from an EMBL/GenBank/DDBJ whole genome shotgun (WGS) entry which is preliminary data.</text>
</comment>
<dbReference type="Pfam" id="PF00929">
    <property type="entry name" value="RNase_T"/>
    <property type="match status" value="1"/>
</dbReference>
<dbReference type="GO" id="GO:0003676">
    <property type="term" value="F:nucleic acid binding"/>
    <property type="evidence" value="ECO:0007669"/>
    <property type="project" value="InterPro"/>
</dbReference>
<dbReference type="PANTHER" id="PTHR30231">
    <property type="entry name" value="DNA POLYMERASE III SUBUNIT EPSILON"/>
    <property type="match status" value="1"/>
</dbReference>
<keyword evidence="3" id="KW-1185">Reference proteome</keyword>
<dbReference type="InterPro" id="IPR012337">
    <property type="entry name" value="RNaseH-like_sf"/>
</dbReference>
<organism evidence="2 3">
    <name type="scientific">Sphingobacterium hungaricum</name>
    <dbReference type="NCBI Taxonomy" id="2082723"/>
    <lineage>
        <taxon>Bacteria</taxon>
        <taxon>Pseudomonadati</taxon>
        <taxon>Bacteroidota</taxon>
        <taxon>Sphingobacteriia</taxon>
        <taxon>Sphingobacteriales</taxon>
        <taxon>Sphingobacteriaceae</taxon>
        <taxon>Sphingobacterium</taxon>
    </lineage>
</organism>
<dbReference type="GO" id="GO:0005829">
    <property type="term" value="C:cytosol"/>
    <property type="evidence" value="ECO:0007669"/>
    <property type="project" value="TreeGrafter"/>
</dbReference>
<gene>
    <name evidence="2" type="ORF">C4F49_10655</name>
</gene>
<dbReference type="CDD" id="cd06130">
    <property type="entry name" value="DNA_pol_III_epsilon_like"/>
    <property type="match status" value="1"/>
</dbReference>
<dbReference type="InterPro" id="IPR013520">
    <property type="entry name" value="Ribonucl_H"/>
</dbReference>
<accession>A0A928UWT3</accession>
<sequence>MTFTSIDFELANANYNSICSIGIVNVRDGEIINEFYSLVQPPNNEYMWQTTRVHGIKPKHTLESPTFGSLFETIKPLLQNQFMVAHDEQFDRSVLQKTMQLYGLNYKELELPDTWECTSKIYRAIGFPKTKLSICCSIMGIELKAHDALSDAKACASLYLRKDVASEFVPKEV</sequence>
<reference evidence="2" key="1">
    <citation type="submission" date="2018-02" db="EMBL/GenBank/DDBJ databases">
        <authorList>
            <person name="Vasarhelyi B.M."/>
            <person name="Deshmukh S."/>
            <person name="Balint B."/>
            <person name="Kukolya J."/>
        </authorList>
    </citation>
    <scope>NUCLEOTIDE SEQUENCE</scope>
    <source>
        <strain evidence="2">KB22</strain>
    </source>
</reference>
<evidence type="ECO:0000313" key="2">
    <source>
        <dbReference type="EMBL" id="MBE8714142.1"/>
    </source>
</evidence>
<dbReference type="GO" id="GO:0008408">
    <property type="term" value="F:3'-5' exonuclease activity"/>
    <property type="evidence" value="ECO:0007669"/>
    <property type="project" value="TreeGrafter"/>
</dbReference>
<dbReference type="AlphaFoldDB" id="A0A928UWT3"/>
<dbReference type="SUPFAM" id="SSF53098">
    <property type="entry name" value="Ribonuclease H-like"/>
    <property type="match status" value="1"/>
</dbReference>
<proteinExistence type="predicted"/>
<dbReference type="RefSeq" id="WP_231388181.1">
    <property type="nucleotide sequence ID" value="NZ_MU158697.1"/>
</dbReference>
<dbReference type="Proteomes" id="UP000616201">
    <property type="component" value="Unassembled WGS sequence"/>
</dbReference>
<dbReference type="GO" id="GO:0006259">
    <property type="term" value="P:DNA metabolic process"/>
    <property type="evidence" value="ECO:0007669"/>
    <property type="project" value="UniProtKB-ARBA"/>
</dbReference>
<dbReference type="SMART" id="SM00479">
    <property type="entry name" value="EXOIII"/>
    <property type="match status" value="1"/>
</dbReference>